<dbReference type="PANTHER" id="PTHR15092">
    <property type="entry name" value="POLY A -SPECIFIC RIBONUCLEASE/TARGET OF EGR1, MEMBER 1"/>
    <property type="match status" value="1"/>
</dbReference>
<gene>
    <name evidence="3" type="ORF">PAPYR_4127</name>
</gene>
<dbReference type="PANTHER" id="PTHR15092:SF22">
    <property type="entry name" value="POLY(A)-SPECIFIC RIBONUCLEASE PNLDC1"/>
    <property type="match status" value="1"/>
</dbReference>
<dbReference type="InterPro" id="IPR036397">
    <property type="entry name" value="RNaseH_sf"/>
</dbReference>
<dbReference type="SUPFAM" id="SSF53098">
    <property type="entry name" value="Ribonuclease H-like"/>
    <property type="match status" value="1"/>
</dbReference>
<keyword evidence="4" id="KW-1185">Reference proteome</keyword>
<evidence type="ECO:0000256" key="1">
    <source>
        <dbReference type="ARBA" id="ARBA00008372"/>
    </source>
</evidence>
<accession>A0ABQ8UKJ9</accession>
<name>A0ABQ8UKJ9_9EUKA</name>
<proteinExistence type="inferred from homology"/>
<comment type="similarity">
    <text evidence="1">Belongs to the CAF1 family.</text>
</comment>
<dbReference type="Pfam" id="PF04857">
    <property type="entry name" value="CAF1"/>
    <property type="match status" value="1"/>
</dbReference>
<feature type="region of interest" description="Disordered" evidence="2">
    <location>
        <begin position="388"/>
        <end position="431"/>
    </location>
</feature>
<dbReference type="InterPro" id="IPR012337">
    <property type="entry name" value="RNaseH-like_sf"/>
</dbReference>
<reference evidence="3" key="1">
    <citation type="journal article" date="2022" name="bioRxiv">
        <title>Genomics of Preaxostyla Flagellates Illuminates Evolutionary Transitions and the Path Towards Mitochondrial Loss.</title>
        <authorList>
            <person name="Novak L.V.F."/>
            <person name="Treitli S.C."/>
            <person name="Pyrih J."/>
            <person name="Halakuc P."/>
            <person name="Pipaliya S.V."/>
            <person name="Vacek V."/>
            <person name="Brzon O."/>
            <person name="Soukal P."/>
            <person name="Eme L."/>
            <person name="Dacks J.B."/>
            <person name="Karnkowska A."/>
            <person name="Elias M."/>
            <person name="Hampl V."/>
        </authorList>
    </citation>
    <scope>NUCLEOTIDE SEQUENCE</scope>
    <source>
        <strain evidence="3">RCP-MX</strain>
    </source>
</reference>
<dbReference type="InterPro" id="IPR006941">
    <property type="entry name" value="RNase_CAF1"/>
</dbReference>
<evidence type="ECO:0000256" key="2">
    <source>
        <dbReference type="SAM" id="MobiDB-lite"/>
    </source>
</evidence>
<feature type="compositionally biased region" description="Low complexity" evidence="2">
    <location>
        <begin position="186"/>
        <end position="209"/>
    </location>
</feature>
<evidence type="ECO:0000313" key="4">
    <source>
        <dbReference type="Proteomes" id="UP001141327"/>
    </source>
</evidence>
<protein>
    <submittedName>
        <fullName evidence="3">Ribonuclease CAF1</fullName>
    </submittedName>
</protein>
<dbReference type="Proteomes" id="UP001141327">
    <property type="component" value="Unassembled WGS sequence"/>
</dbReference>
<sequence length="541" mass="58774">MQVYKSNFRESLKVLTESMESCAYVAFDWELTGVQGLGAKEFPWDTPSQRYEKLRPNVSYSAIQLGICTAHPVLDASGELTIRFRPFNFTVWPHASMLLMSNSALHFLRDHHFDLNKAIDDGVSFLNAKQETEKTQRLKQLRTDLEAGQTGGMVPSARDRPLVVDVFKLVDEWLLQLGLDPAAERSSSAYAPDPKPSAPAAGAPAAGAEPPTLLLPKLNSYMRRLVFQETEKCYHRVHFEVLEQDGALRRIKATLMESAAALDAHRKKLIQEKLAKYEDELSDEIGLRHVFRLLSTTRRPLVGHNSMMDCLQLIDKLEATLPADLPSCRALIHSKLPAYFDTRFLATTHPAFRPYFDKAALESSSASLEPLSLRLQYAPFTEVPAPAPAVRPAGPAKSPAPAGSPTATPAPEAAAPAPAAAPKRPLHLQLDPSGPFGRYAAALAANITAGSLAATAPAGSPPGTAEAAQAQLEEASMAHEAGYDALLTALVFGRMAAHLAQLGPAPAPEGTMQIEGTAEEDLPEDARPAWKGRSPRLFFNR</sequence>
<evidence type="ECO:0000313" key="3">
    <source>
        <dbReference type="EMBL" id="KAJ4459734.1"/>
    </source>
</evidence>
<organism evidence="3 4">
    <name type="scientific">Paratrimastix pyriformis</name>
    <dbReference type="NCBI Taxonomy" id="342808"/>
    <lineage>
        <taxon>Eukaryota</taxon>
        <taxon>Metamonada</taxon>
        <taxon>Preaxostyla</taxon>
        <taxon>Paratrimastigidae</taxon>
        <taxon>Paratrimastix</taxon>
    </lineage>
</organism>
<feature type="compositionally biased region" description="Low complexity" evidence="2">
    <location>
        <begin position="388"/>
        <end position="423"/>
    </location>
</feature>
<comment type="caution">
    <text evidence="3">The sequence shown here is derived from an EMBL/GenBank/DDBJ whole genome shotgun (WGS) entry which is preliminary data.</text>
</comment>
<feature type="region of interest" description="Disordered" evidence="2">
    <location>
        <begin position="185"/>
        <end position="209"/>
    </location>
</feature>
<dbReference type="Gene3D" id="3.30.420.10">
    <property type="entry name" value="Ribonuclease H-like superfamily/Ribonuclease H"/>
    <property type="match status" value="2"/>
</dbReference>
<dbReference type="InterPro" id="IPR051181">
    <property type="entry name" value="CAF1_poly(A)_ribonucleases"/>
</dbReference>
<dbReference type="EMBL" id="JAPMOS010000017">
    <property type="protein sequence ID" value="KAJ4459734.1"/>
    <property type="molecule type" value="Genomic_DNA"/>
</dbReference>